<dbReference type="InterPro" id="IPR013103">
    <property type="entry name" value="RVT_2"/>
</dbReference>
<feature type="compositionally biased region" description="Basic and acidic residues" evidence="1">
    <location>
        <begin position="1470"/>
        <end position="1480"/>
    </location>
</feature>
<dbReference type="PANTHER" id="PTHR11439:SF509">
    <property type="entry name" value="RNA-DIRECTED DNA POLYMERASE"/>
    <property type="match status" value="1"/>
</dbReference>
<feature type="compositionally biased region" description="Acidic residues" evidence="1">
    <location>
        <begin position="1294"/>
        <end position="1303"/>
    </location>
</feature>
<keyword evidence="5" id="KW-1185">Reference proteome</keyword>
<keyword evidence="2" id="KW-0472">Membrane</keyword>
<reference evidence="4" key="1">
    <citation type="journal article" date="2022" name="Int. J. Mol. Sci.">
        <title>Draft Genome of Tanacetum Coccineum: Genomic Comparison of Closely Related Tanacetum-Family Plants.</title>
        <authorList>
            <person name="Yamashiro T."/>
            <person name="Shiraishi A."/>
            <person name="Nakayama K."/>
            <person name="Satake H."/>
        </authorList>
    </citation>
    <scope>NUCLEOTIDE SEQUENCE</scope>
</reference>
<feature type="region of interest" description="Disordered" evidence="1">
    <location>
        <begin position="1283"/>
        <end position="1324"/>
    </location>
</feature>
<feature type="compositionally biased region" description="Pro residues" evidence="1">
    <location>
        <begin position="1079"/>
        <end position="1090"/>
    </location>
</feature>
<dbReference type="InterPro" id="IPR043502">
    <property type="entry name" value="DNA/RNA_pol_sf"/>
</dbReference>
<feature type="transmembrane region" description="Helical" evidence="2">
    <location>
        <begin position="990"/>
        <end position="1010"/>
    </location>
</feature>
<feature type="transmembrane region" description="Helical" evidence="2">
    <location>
        <begin position="866"/>
        <end position="890"/>
    </location>
</feature>
<feature type="transmembrane region" description="Helical" evidence="2">
    <location>
        <begin position="896"/>
        <end position="916"/>
    </location>
</feature>
<dbReference type="Proteomes" id="UP001151760">
    <property type="component" value="Unassembled WGS sequence"/>
</dbReference>
<evidence type="ECO:0000256" key="1">
    <source>
        <dbReference type="SAM" id="MobiDB-lite"/>
    </source>
</evidence>
<protein>
    <submittedName>
        <fullName evidence="4">Ribonuclease H-like domain-containing protein</fullName>
    </submittedName>
</protein>
<keyword evidence="2" id="KW-0812">Transmembrane</keyword>
<comment type="caution">
    <text evidence="4">The sequence shown here is derived from an EMBL/GenBank/DDBJ whole genome shotgun (WGS) entry which is preliminary data.</text>
</comment>
<evidence type="ECO:0000256" key="2">
    <source>
        <dbReference type="SAM" id="Phobius"/>
    </source>
</evidence>
<accession>A0ABQ5D6W7</accession>
<dbReference type="PANTHER" id="PTHR11439">
    <property type="entry name" value="GAG-POL-RELATED RETROTRANSPOSON"/>
    <property type="match status" value="1"/>
</dbReference>
<feature type="transmembrane region" description="Helical" evidence="2">
    <location>
        <begin position="844"/>
        <end position="861"/>
    </location>
</feature>
<feature type="compositionally biased region" description="Polar residues" evidence="1">
    <location>
        <begin position="1481"/>
        <end position="1493"/>
    </location>
</feature>
<evidence type="ECO:0000313" key="4">
    <source>
        <dbReference type="EMBL" id="GJT35025.1"/>
    </source>
</evidence>
<feature type="region of interest" description="Disordered" evidence="1">
    <location>
        <begin position="1049"/>
        <end position="1094"/>
    </location>
</feature>
<dbReference type="EMBL" id="BQNB010015015">
    <property type="protein sequence ID" value="GJT35025.1"/>
    <property type="molecule type" value="Genomic_DNA"/>
</dbReference>
<proteinExistence type="predicted"/>
<feature type="domain" description="Reverse transcriptase Ty1/copia-type" evidence="3">
    <location>
        <begin position="531"/>
        <end position="692"/>
    </location>
</feature>
<organism evidence="4 5">
    <name type="scientific">Tanacetum coccineum</name>
    <dbReference type="NCBI Taxonomy" id="301880"/>
    <lineage>
        <taxon>Eukaryota</taxon>
        <taxon>Viridiplantae</taxon>
        <taxon>Streptophyta</taxon>
        <taxon>Embryophyta</taxon>
        <taxon>Tracheophyta</taxon>
        <taxon>Spermatophyta</taxon>
        <taxon>Magnoliopsida</taxon>
        <taxon>eudicotyledons</taxon>
        <taxon>Gunneridae</taxon>
        <taxon>Pentapetalae</taxon>
        <taxon>asterids</taxon>
        <taxon>campanulids</taxon>
        <taxon>Asterales</taxon>
        <taxon>Asteraceae</taxon>
        <taxon>Asteroideae</taxon>
        <taxon>Anthemideae</taxon>
        <taxon>Anthemidinae</taxon>
        <taxon>Tanacetum</taxon>
    </lineage>
</organism>
<feature type="compositionally biased region" description="Low complexity" evidence="1">
    <location>
        <begin position="1181"/>
        <end position="1191"/>
    </location>
</feature>
<dbReference type="SUPFAM" id="SSF56672">
    <property type="entry name" value="DNA/RNA polymerases"/>
    <property type="match status" value="1"/>
</dbReference>
<feature type="transmembrane region" description="Helical" evidence="2">
    <location>
        <begin position="954"/>
        <end position="978"/>
    </location>
</feature>
<gene>
    <name evidence="4" type="ORF">Tco_0925444</name>
</gene>
<feature type="transmembrane region" description="Helical" evidence="2">
    <location>
        <begin position="923"/>
        <end position="948"/>
    </location>
</feature>
<evidence type="ECO:0000313" key="5">
    <source>
        <dbReference type="Proteomes" id="UP001151760"/>
    </source>
</evidence>
<keyword evidence="2" id="KW-1133">Transmembrane helix</keyword>
<feature type="region of interest" description="Disordered" evidence="1">
    <location>
        <begin position="374"/>
        <end position="453"/>
    </location>
</feature>
<sequence length="1503" mass="164312">MAGTKDVLTSNSNLPDLTEGRYSAFKVQLLDRRPKLGSQLISMVNWSDHAAENNDGGVCYDGDLLPKAQKEKKEWEVKYEATLARFEKWKESSKNLNKLINSSMSTRTKIGLGFKELTSLLMVCLKALGDASAVLPFHTLELLAPIPSPNSVPCKSKAASVPAGSRNSSASVTAGGSDPAASRNRPSCILPATVSAGRPVSAGWLNPAARPYFRPSSVYFNNMYWPELYDPMYMNEGRWGTAVKTSAGIAPSADNGHRYSLTVVAQEVILVSNLTQPAGTQETNINAGTQDHDSDSEVDEQVIVVPSFPSNSFAGPSSSNGPSVMERNADYAEELAKLQRQEYEAKDAAARYGYLFSQETAEILSQAEAEIRNQGVSADRDPAGIASAGSDPAGGNPAGSSQPAGSDEPAGKGNPAVSTSVSADFIPVHADESTLPPGQPLGSSENSTRFPVPSDVCMDQLSSGIFTSSSYDDDFSATLTNLAPVVDVNPVPTRRVNILLADSFLLIGGQNRGNQTVFGFCFVYGLSGISVDVKSAFLYGDKEEVYVTQPKGFEDPYFPKHVYRVVKALYGLHQAPRAWYARLSTFLLQHNYRRGTIDKTLFIKKDSRDIILVQVYVDDIIFGSTNKAWCDEFEVLMKGEFEMSAMGEMTFFLGLQVKQLPDGLFISQDKYVKDMLTKFDMESVRTATTPYEAAKTKLKDETDPPVNVHLYRSMIGSLMYLTASRPDIMFADCGTLKILPFQLEAYSDSDYAGSHGDRKSTTGGCQFLGRRLISWQCKKQTIVATSSTEAEYVAAASCCAQVLWIQNQLLDYDANEKELDSCDEDPHDDNVADLLTKAFDGPRFAYLVVHIGMVDMVLVSADRTMVLLVVILPAGRMVSAGCTMVLLVVIFPAGRLVSAGCTMVLLVVIFPAGRLVSAGCTMVLLVVILPAGRMVSAGCTMVLLVVIFPAGRLVSAGCTMVLLVVIVPAGSYGLCCWFRVHAGTHTSAGRFILCLFRVFRLLSTWFLLLADSFCCHYTKYDQQQHTLTWGGQEGFRGLLRYPQLLEHSPLRESSPERQPETEWVVPNPVSPGTDWRPWPSVPPPRTPTPPAQTLSFEEPLVFGPVPKPAGYVDPDTIDPIIFGPPPRPYDFVDPALEEPVIFGPLPRPANYIEPEDIDNLNSMEDDTILGGFHEETHVGPDDAPTTTADAAGRAEDPTLLTSLSAKIDRCMGRIDLLETELGTSKKIMGGAILTLVSRVKKLERTVKQLRSARLVGDAPATEGDVDIQDAVDLEGLSRMASEALGHDQATVPSEDMEEREEEEVPLRPDISESAGPSVGADKGKAPMPDLEIPAEFLAEDAQARATIPRSKNMQSAWLVEVTVLRGFDTGRRGLLFMSSAGKELDELFLFLPAAYDRQDGTERLRALHEIYAIERSRGSRFIKHSEDVKAMSKQQLIEEYENICRCLEKDRLLSAQYNLFRPKPAITEPPSKRQRVERDSSQPSTVPAATTQPADDHDLLFGW</sequence>
<feature type="compositionally biased region" description="Polar residues" evidence="1">
    <location>
        <begin position="165"/>
        <end position="174"/>
    </location>
</feature>
<feature type="region of interest" description="Disordered" evidence="1">
    <location>
        <begin position="1464"/>
        <end position="1497"/>
    </location>
</feature>
<feature type="region of interest" description="Disordered" evidence="1">
    <location>
        <begin position="1174"/>
        <end position="1193"/>
    </location>
</feature>
<feature type="region of interest" description="Disordered" evidence="1">
    <location>
        <begin position="151"/>
        <end position="184"/>
    </location>
</feature>
<dbReference type="Pfam" id="PF07727">
    <property type="entry name" value="RVT_2"/>
    <property type="match status" value="1"/>
</dbReference>
<reference evidence="4" key="2">
    <citation type="submission" date="2022-01" db="EMBL/GenBank/DDBJ databases">
        <authorList>
            <person name="Yamashiro T."/>
            <person name="Shiraishi A."/>
            <person name="Satake H."/>
            <person name="Nakayama K."/>
        </authorList>
    </citation>
    <scope>NUCLEOTIDE SEQUENCE</scope>
</reference>
<dbReference type="CDD" id="cd09272">
    <property type="entry name" value="RNase_HI_RT_Ty1"/>
    <property type="match status" value="1"/>
</dbReference>
<evidence type="ECO:0000259" key="3">
    <source>
        <dbReference type="Pfam" id="PF07727"/>
    </source>
</evidence>
<feature type="compositionally biased region" description="Basic and acidic residues" evidence="1">
    <location>
        <begin position="1049"/>
        <end position="1060"/>
    </location>
</feature>
<name>A0ABQ5D6W7_9ASTR</name>